<feature type="domain" description="Lon N-terminal" evidence="17">
    <location>
        <begin position="12"/>
        <end position="207"/>
    </location>
</feature>
<feature type="domain" description="Lon proteolytic" evidence="16">
    <location>
        <begin position="600"/>
        <end position="781"/>
    </location>
</feature>
<dbReference type="InterPro" id="IPR027065">
    <property type="entry name" value="Lon_Prtase"/>
</dbReference>
<feature type="binding site" evidence="9 12">
    <location>
        <begin position="362"/>
        <end position="369"/>
    </location>
    <ligand>
        <name>ATP</name>
        <dbReference type="ChEBI" id="CHEBI:30616"/>
    </ligand>
</feature>
<dbReference type="InterPro" id="IPR003593">
    <property type="entry name" value="AAA+_ATPase"/>
</dbReference>
<dbReference type="Gene3D" id="3.30.230.10">
    <property type="match status" value="1"/>
</dbReference>
<evidence type="ECO:0000256" key="4">
    <source>
        <dbReference type="ARBA" id="ARBA00022741"/>
    </source>
</evidence>
<dbReference type="SMART" id="SM00382">
    <property type="entry name" value="AAA"/>
    <property type="match status" value="1"/>
</dbReference>
<evidence type="ECO:0000259" key="16">
    <source>
        <dbReference type="PROSITE" id="PS51786"/>
    </source>
</evidence>
<reference evidence="18" key="2">
    <citation type="journal article" date="2021" name="PeerJ">
        <title>Extensive microbial diversity within the chicken gut microbiome revealed by metagenomics and culture.</title>
        <authorList>
            <person name="Gilroy R."/>
            <person name="Ravi A."/>
            <person name="Getino M."/>
            <person name="Pursley I."/>
            <person name="Horton D.L."/>
            <person name="Alikhan N.F."/>
            <person name="Baker D."/>
            <person name="Gharbi K."/>
            <person name="Hall N."/>
            <person name="Watson M."/>
            <person name="Adriaenssens E.M."/>
            <person name="Foster-Nyarko E."/>
            <person name="Jarju S."/>
            <person name="Secka A."/>
            <person name="Antonio M."/>
            <person name="Oren A."/>
            <person name="Chaudhuri R.R."/>
            <person name="La Ragione R."/>
            <person name="Hildebrand F."/>
            <person name="Pallen M.J."/>
        </authorList>
    </citation>
    <scope>NUCLEOTIDE SEQUENCE</scope>
    <source>
        <strain evidence="18">CHK184-25365</strain>
    </source>
</reference>
<evidence type="ECO:0000256" key="8">
    <source>
        <dbReference type="ARBA" id="ARBA00023016"/>
    </source>
</evidence>
<evidence type="ECO:0000256" key="14">
    <source>
        <dbReference type="RuleBase" id="RU000591"/>
    </source>
</evidence>
<dbReference type="Gene3D" id="3.40.50.300">
    <property type="entry name" value="P-loop containing nucleotide triphosphate hydrolases"/>
    <property type="match status" value="1"/>
</dbReference>
<dbReference type="GO" id="GO:0005524">
    <property type="term" value="F:ATP binding"/>
    <property type="evidence" value="ECO:0007669"/>
    <property type="project" value="UniProtKB-UniRule"/>
</dbReference>
<sequence length="811" mass="91038">MSEAIKPGQKLFPVLAMRGIVMFEGSLAHFDVGREKSLLALDYAMQHGRRILLVTQRDIMTENPTTDQLYQYGVLAEIKQMFKTQDGISRVLVECLQRIKLGKNRAEEPFLQANYRSAPIHPSEVEQERMEAAIRLVKSLFEDYAQNVPKMNEDVLIRVMEEQDPHQLFCLIGQNTMLSYEQKQELLEQDTDYLRLQRLAAILDHETNVMVIEQDLFDTVRENLDRNQREYVLREQMKAIQQQLGEDGYGSDQEELDELQKQIKAIQNISDQSREKLLKEWGKLSKMPAMSQEAGVIRGYLETVLELPWDASTQDNVDLKQAKKILNQDHYGLEKVKDRILESLAVRQLKPGNQGQILCLVGPPGVGKTSIGKSIARAMGRTYVRLSLGGVKDESDIRGHRKTYVGAMPGRIINALIQAKVNNPLILLDEIDKMANDFRGDPASAMLEVLDGEQNNTFRDHYIELPFDLSKVLFITTANDLSTVSPPLLDRMDVIELSSYTREEKFHIAKEYLVKKQMEKHGLTGKDVSFTPAGLYTLIDRYTREAGVRTLERRIGDICRKVALEKVTEGEEFSKKTVGGKRMEKYLGPKKFRVSSIPKTDQIGLVTGLAWTSVGGETLEIEVSCVDGTGKVEITGNLGSVMTESAKLAVTYVRSIADRYHIPKDFYKTKDIHIHAPEGAVPKDGPSAGVTMTTALVSALAKIPVRRTVAMTGEISLRGRVLPIGGLKEKSIAAYRAGVKTVLIPAENLPDLEEIDPSVRKGMEFLPMETIDQVLEQALVLPEKPETHRSMDPSVVLVKNPVPAENATMQQ</sequence>
<protein>
    <recommendedName>
        <fullName evidence="9 10">Lon protease</fullName>
        <ecNumber evidence="9 10">3.4.21.53</ecNumber>
    </recommendedName>
    <alternativeName>
        <fullName evidence="9">ATP-dependent protease La</fullName>
    </alternativeName>
</protein>
<keyword evidence="15" id="KW-0175">Coiled coil</keyword>
<comment type="function">
    <text evidence="9">ATP-dependent serine protease that mediates the selective degradation of mutant and abnormal proteins as well as certain short-lived regulatory proteins. Required for cellular homeostasis and for survival from DNA damage and developmental changes induced by stress. Degrades polypeptides processively to yield small peptide fragments that are 5 to 10 amino acids long. Binds to DNA in a double-stranded, site-specific manner.</text>
</comment>
<keyword evidence="5 9" id="KW-0378">Hydrolase</keyword>
<dbReference type="InterPro" id="IPR027543">
    <property type="entry name" value="Lon_bac"/>
</dbReference>
<dbReference type="Gene3D" id="2.30.130.40">
    <property type="entry name" value="LON domain-like"/>
    <property type="match status" value="1"/>
</dbReference>
<dbReference type="InterPro" id="IPR020568">
    <property type="entry name" value="Ribosomal_Su5_D2-typ_SF"/>
</dbReference>
<dbReference type="GO" id="GO:0043565">
    <property type="term" value="F:sequence-specific DNA binding"/>
    <property type="evidence" value="ECO:0007669"/>
    <property type="project" value="UniProtKB-UniRule"/>
</dbReference>
<comment type="induction">
    <text evidence="9">By heat shock.</text>
</comment>
<evidence type="ECO:0000256" key="2">
    <source>
        <dbReference type="ARBA" id="ARBA00022490"/>
    </source>
</evidence>
<dbReference type="HAMAP" id="MF_01973">
    <property type="entry name" value="lon_bact"/>
    <property type="match status" value="1"/>
</dbReference>
<dbReference type="InterPro" id="IPR003111">
    <property type="entry name" value="Lon_prtase_N"/>
</dbReference>
<evidence type="ECO:0000256" key="1">
    <source>
        <dbReference type="ARBA" id="ARBA00004496"/>
    </source>
</evidence>
<dbReference type="SUPFAM" id="SSF88697">
    <property type="entry name" value="PUA domain-like"/>
    <property type="match status" value="1"/>
</dbReference>
<keyword evidence="2 9" id="KW-0963">Cytoplasm</keyword>
<evidence type="ECO:0000313" key="18">
    <source>
        <dbReference type="EMBL" id="HIR40308.1"/>
    </source>
</evidence>
<dbReference type="EC" id="3.4.21.53" evidence="9 10"/>
<dbReference type="PRINTS" id="PR00830">
    <property type="entry name" value="ENDOLAPTASE"/>
</dbReference>
<dbReference type="EMBL" id="DVGY01000014">
    <property type="protein sequence ID" value="HIR40308.1"/>
    <property type="molecule type" value="Genomic_DNA"/>
</dbReference>
<organism evidence="18 19">
    <name type="scientific">Candidatus Egerieicola pullicola</name>
    <dbReference type="NCBI Taxonomy" id="2840775"/>
    <lineage>
        <taxon>Bacteria</taxon>
        <taxon>Bacillati</taxon>
        <taxon>Bacillota</taxon>
        <taxon>Clostridia</taxon>
        <taxon>Eubacteriales</taxon>
        <taxon>Oscillospiraceae</taxon>
        <taxon>Oscillospiraceae incertae sedis</taxon>
        <taxon>Candidatus Egerieicola</taxon>
    </lineage>
</organism>
<feature type="active site" evidence="9 11">
    <location>
        <position position="730"/>
    </location>
</feature>
<keyword evidence="8 9" id="KW-0346">Stress response</keyword>
<evidence type="ECO:0000256" key="3">
    <source>
        <dbReference type="ARBA" id="ARBA00022670"/>
    </source>
</evidence>
<dbReference type="Pfam" id="PF00004">
    <property type="entry name" value="AAA"/>
    <property type="match status" value="1"/>
</dbReference>
<dbReference type="InterPro" id="IPR014721">
    <property type="entry name" value="Ribsml_uS5_D2-typ_fold_subgr"/>
</dbReference>
<dbReference type="InterPro" id="IPR008269">
    <property type="entry name" value="Lon_proteolytic"/>
</dbReference>
<feature type="active site" evidence="9 11">
    <location>
        <position position="687"/>
    </location>
</feature>
<keyword evidence="7 9" id="KW-0067">ATP-binding</keyword>
<dbReference type="InterPro" id="IPR008268">
    <property type="entry name" value="Peptidase_S16_AS"/>
</dbReference>
<dbReference type="SUPFAM" id="SSF52540">
    <property type="entry name" value="P-loop containing nucleoside triphosphate hydrolases"/>
    <property type="match status" value="1"/>
</dbReference>
<dbReference type="Gene3D" id="1.20.58.1480">
    <property type="match status" value="1"/>
</dbReference>
<comment type="subunit">
    <text evidence="9 10">Homohexamer. Organized in a ring with a central cavity.</text>
</comment>
<accession>A0A9D1DC00</accession>
<dbReference type="CDD" id="cd19500">
    <property type="entry name" value="RecA-like_Lon"/>
    <property type="match status" value="1"/>
</dbReference>
<evidence type="ECO:0000313" key="19">
    <source>
        <dbReference type="Proteomes" id="UP000886749"/>
    </source>
</evidence>
<evidence type="ECO:0000256" key="13">
    <source>
        <dbReference type="PROSITE-ProRule" id="PRU01122"/>
    </source>
</evidence>
<dbReference type="Proteomes" id="UP000886749">
    <property type="component" value="Unassembled WGS sequence"/>
</dbReference>
<comment type="catalytic activity">
    <reaction evidence="9 10 13">
        <text>Hydrolysis of proteins in presence of ATP.</text>
        <dbReference type="EC" id="3.4.21.53"/>
    </reaction>
</comment>
<dbReference type="PANTHER" id="PTHR10046">
    <property type="entry name" value="ATP DEPENDENT LON PROTEASE FAMILY MEMBER"/>
    <property type="match status" value="1"/>
</dbReference>
<dbReference type="Gene3D" id="1.10.8.60">
    <property type="match status" value="1"/>
</dbReference>
<dbReference type="FunFam" id="3.40.50.300:FF:000382">
    <property type="entry name" value="Lon protease homolog 2, peroxisomal"/>
    <property type="match status" value="1"/>
</dbReference>
<keyword evidence="6 9" id="KW-0720">Serine protease</keyword>
<dbReference type="Pfam" id="PF05362">
    <property type="entry name" value="Lon_C"/>
    <property type="match status" value="1"/>
</dbReference>
<dbReference type="PROSITE" id="PS01046">
    <property type="entry name" value="LON_SER"/>
    <property type="match status" value="1"/>
</dbReference>
<dbReference type="GO" id="GO:0034605">
    <property type="term" value="P:cellular response to heat"/>
    <property type="evidence" value="ECO:0007669"/>
    <property type="project" value="UniProtKB-UniRule"/>
</dbReference>
<keyword evidence="4 9" id="KW-0547">Nucleotide-binding</keyword>
<dbReference type="GO" id="GO:0006515">
    <property type="term" value="P:protein quality control for misfolded or incompletely synthesized proteins"/>
    <property type="evidence" value="ECO:0007669"/>
    <property type="project" value="UniProtKB-UniRule"/>
</dbReference>
<name>A0A9D1DC00_9FIRM</name>
<dbReference type="Gene3D" id="1.20.5.5270">
    <property type="match status" value="1"/>
</dbReference>
<evidence type="ECO:0000256" key="15">
    <source>
        <dbReference type="SAM" id="Coils"/>
    </source>
</evidence>
<comment type="similarity">
    <text evidence="9 10 13 14">Belongs to the peptidase S16 family.</text>
</comment>
<dbReference type="NCBIfam" id="TIGR00763">
    <property type="entry name" value="lon"/>
    <property type="match status" value="1"/>
</dbReference>
<evidence type="ECO:0000256" key="5">
    <source>
        <dbReference type="ARBA" id="ARBA00022801"/>
    </source>
</evidence>
<dbReference type="GO" id="GO:0016887">
    <property type="term" value="F:ATP hydrolysis activity"/>
    <property type="evidence" value="ECO:0007669"/>
    <property type="project" value="UniProtKB-UniRule"/>
</dbReference>
<evidence type="ECO:0000256" key="10">
    <source>
        <dbReference type="PIRNR" id="PIRNR001174"/>
    </source>
</evidence>
<feature type="coiled-coil region" evidence="15">
    <location>
        <begin position="249"/>
        <end position="276"/>
    </location>
</feature>
<dbReference type="PROSITE" id="PS51787">
    <property type="entry name" value="LON_N"/>
    <property type="match status" value="1"/>
</dbReference>
<evidence type="ECO:0000256" key="9">
    <source>
        <dbReference type="HAMAP-Rule" id="MF_01973"/>
    </source>
</evidence>
<evidence type="ECO:0000256" key="11">
    <source>
        <dbReference type="PIRSR" id="PIRSR001174-1"/>
    </source>
</evidence>
<dbReference type="GO" id="GO:0004176">
    <property type="term" value="F:ATP-dependent peptidase activity"/>
    <property type="evidence" value="ECO:0007669"/>
    <property type="project" value="UniProtKB-UniRule"/>
</dbReference>
<reference evidence="18" key="1">
    <citation type="submission" date="2020-10" db="EMBL/GenBank/DDBJ databases">
        <authorList>
            <person name="Gilroy R."/>
        </authorList>
    </citation>
    <scope>NUCLEOTIDE SEQUENCE</scope>
    <source>
        <strain evidence="18">CHK184-25365</strain>
    </source>
</reference>
<evidence type="ECO:0000256" key="12">
    <source>
        <dbReference type="PIRSR" id="PIRSR001174-2"/>
    </source>
</evidence>
<proteinExistence type="evidence at transcript level"/>
<dbReference type="Pfam" id="PF22667">
    <property type="entry name" value="Lon_lid"/>
    <property type="match status" value="1"/>
</dbReference>
<dbReference type="SMART" id="SM00464">
    <property type="entry name" value="LON"/>
    <property type="match status" value="1"/>
</dbReference>
<dbReference type="PIRSF" id="PIRSF001174">
    <property type="entry name" value="Lon_proteas"/>
    <property type="match status" value="1"/>
</dbReference>
<evidence type="ECO:0000256" key="6">
    <source>
        <dbReference type="ARBA" id="ARBA00022825"/>
    </source>
</evidence>
<dbReference type="Pfam" id="PF02190">
    <property type="entry name" value="LON_substr_bdg"/>
    <property type="match status" value="1"/>
</dbReference>
<gene>
    <name evidence="9 18" type="primary">lon</name>
    <name evidence="18" type="ORF">IAB36_00555</name>
</gene>
<dbReference type="InterPro" id="IPR027417">
    <property type="entry name" value="P-loop_NTPase"/>
</dbReference>
<dbReference type="InterPro" id="IPR003959">
    <property type="entry name" value="ATPase_AAA_core"/>
</dbReference>
<dbReference type="SUPFAM" id="SSF54211">
    <property type="entry name" value="Ribosomal protein S5 domain 2-like"/>
    <property type="match status" value="1"/>
</dbReference>
<dbReference type="PROSITE" id="PS51786">
    <property type="entry name" value="LON_PROTEOLYTIC"/>
    <property type="match status" value="1"/>
</dbReference>
<dbReference type="AlphaFoldDB" id="A0A9D1DC00"/>
<keyword evidence="3 9" id="KW-0645">Protease</keyword>
<evidence type="ECO:0000259" key="17">
    <source>
        <dbReference type="PROSITE" id="PS51787"/>
    </source>
</evidence>
<dbReference type="GO" id="GO:0005737">
    <property type="term" value="C:cytoplasm"/>
    <property type="evidence" value="ECO:0007669"/>
    <property type="project" value="UniProtKB-SubCell"/>
</dbReference>
<comment type="caution">
    <text evidence="18">The sequence shown here is derived from an EMBL/GenBank/DDBJ whole genome shotgun (WGS) entry which is preliminary data.</text>
</comment>
<dbReference type="GO" id="GO:0004252">
    <property type="term" value="F:serine-type endopeptidase activity"/>
    <property type="evidence" value="ECO:0007669"/>
    <property type="project" value="UniProtKB-UniRule"/>
</dbReference>
<evidence type="ECO:0000256" key="7">
    <source>
        <dbReference type="ARBA" id="ARBA00022840"/>
    </source>
</evidence>
<dbReference type="InterPro" id="IPR054594">
    <property type="entry name" value="Lon_lid"/>
</dbReference>
<dbReference type="InterPro" id="IPR004815">
    <property type="entry name" value="Lon_bac/euk-typ"/>
</dbReference>
<dbReference type="InterPro" id="IPR046336">
    <property type="entry name" value="Lon_prtase_N_sf"/>
</dbReference>
<comment type="subcellular location">
    <subcellularLocation>
        <location evidence="1 9 10">Cytoplasm</location>
    </subcellularLocation>
</comment>
<dbReference type="InterPro" id="IPR015947">
    <property type="entry name" value="PUA-like_sf"/>
</dbReference>